<sequence>MGISRVLVTGGAGFIGSNLVDRLLAEGVDVDVVDNLVTGSLSNLSSARAQNTARFSFHKLDVCDVALEEFVGKKRPDVIMHLAAQIDVRSSKVDPYYDAKVNLLGSIRVLEAARKAGVTKVVYAASGGALYGDLAEVPTTEDCEFAPISPYGISKATVLQYLKLYRDLYDVEYTALAMANVYGPRQDPNGESAVISIFGSAMMKGDDVQIYGDGKQTRDFLYVDDAVDAFIKAMDLGGGLTINVGTSQETTVMELFDEMAMQIGYTKKPHFAPARAGEILRSALDIRRARDHLGWEPWTSLRNGLSSTIEWMRDS</sequence>
<name>A0A1M4V5V2_9ACTN</name>
<comment type="similarity">
    <text evidence="1">Belongs to the NAD(P)-dependent epimerase/dehydratase family.</text>
</comment>
<dbReference type="STRING" id="1121881.SAMN02745225_01196"/>
<dbReference type="SUPFAM" id="SSF51735">
    <property type="entry name" value="NAD(P)-binding Rossmann-fold domains"/>
    <property type="match status" value="1"/>
</dbReference>
<dbReference type="OrthoDB" id="9801785at2"/>
<keyword evidence="4" id="KW-1185">Reference proteome</keyword>
<dbReference type="InterPro" id="IPR036291">
    <property type="entry name" value="NAD(P)-bd_dom_sf"/>
</dbReference>
<feature type="domain" description="NAD-dependent epimerase/dehydratase" evidence="2">
    <location>
        <begin position="6"/>
        <end position="245"/>
    </location>
</feature>
<dbReference type="Pfam" id="PF01370">
    <property type="entry name" value="Epimerase"/>
    <property type="match status" value="1"/>
</dbReference>
<evidence type="ECO:0000313" key="3">
    <source>
        <dbReference type="EMBL" id="SHE64309.1"/>
    </source>
</evidence>
<dbReference type="AlphaFoldDB" id="A0A1M4V5V2"/>
<dbReference type="EMBL" id="FQUL01000014">
    <property type="protein sequence ID" value="SHE64309.1"/>
    <property type="molecule type" value="Genomic_DNA"/>
</dbReference>
<proteinExistence type="inferred from homology"/>
<gene>
    <name evidence="3" type="ORF">SAMN02745225_01196</name>
</gene>
<organism evidence="3 4">
    <name type="scientific">Ferrithrix thermotolerans DSM 19514</name>
    <dbReference type="NCBI Taxonomy" id="1121881"/>
    <lineage>
        <taxon>Bacteria</taxon>
        <taxon>Bacillati</taxon>
        <taxon>Actinomycetota</taxon>
        <taxon>Acidimicrobiia</taxon>
        <taxon>Acidimicrobiales</taxon>
        <taxon>Acidimicrobiaceae</taxon>
        <taxon>Ferrithrix</taxon>
    </lineage>
</organism>
<dbReference type="Proteomes" id="UP000184295">
    <property type="component" value="Unassembled WGS sequence"/>
</dbReference>
<evidence type="ECO:0000259" key="2">
    <source>
        <dbReference type="Pfam" id="PF01370"/>
    </source>
</evidence>
<dbReference type="Gene3D" id="3.90.25.10">
    <property type="entry name" value="UDP-galactose 4-epimerase, domain 1"/>
    <property type="match status" value="1"/>
</dbReference>
<evidence type="ECO:0000313" key="4">
    <source>
        <dbReference type="Proteomes" id="UP000184295"/>
    </source>
</evidence>
<dbReference type="InterPro" id="IPR001509">
    <property type="entry name" value="Epimerase_deHydtase"/>
</dbReference>
<dbReference type="RefSeq" id="WP_072789951.1">
    <property type="nucleotide sequence ID" value="NZ_FQUL01000014.1"/>
</dbReference>
<reference evidence="4" key="1">
    <citation type="submission" date="2016-11" db="EMBL/GenBank/DDBJ databases">
        <authorList>
            <person name="Varghese N."/>
            <person name="Submissions S."/>
        </authorList>
    </citation>
    <scope>NUCLEOTIDE SEQUENCE [LARGE SCALE GENOMIC DNA]</scope>
    <source>
        <strain evidence="4">DSM 19514</strain>
    </source>
</reference>
<protein>
    <submittedName>
        <fullName evidence="3">UDP-glucose 4-epimerase</fullName>
    </submittedName>
</protein>
<evidence type="ECO:0000256" key="1">
    <source>
        <dbReference type="ARBA" id="ARBA00007637"/>
    </source>
</evidence>
<dbReference type="PANTHER" id="PTHR43000">
    <property type="entry name" value="DTDP-D-GLUCOSE 4,6-DEHYDRATASE-RELATED"/>
    <property type="match status" value="1"/>
</dbReference>
<dbReference type="Gene3D" id="3.40.50.720">
    <property type="entry name" value="NAD(P)-binding Rossmann-like Domain"/>
    <property type="match status" value="1"/>
</dbReference>
<accession>A0A1M4V5V2</accession>